<evidence type="ECO:0000313" key="2">
    <source>
        <dbReference type="EMBL" id="EFL44139.1"/>
    </source>
</evidence>
<organism evidence="2 3">
    <name type="scientific">Fannyhessea vaginae PB189-T1-4</name>
    <dbReference type="NCBI Taxonomy" id="866774"/>
    <lineage>
        <taxon>Bacteria</taxon>
        <taxon>Bacillati</taxon>
        <taxon>Actinomycetota</taxon>
        <taxon>Coriobacteriia</taxon>
        <taxon>Coriobacteriales</taxon>
        <taxon>Atopobiaceae</taxon>
        <taxon>Fannyhessea</taxon>
    </lineage>
</organism>
<dbReference type="NCBIfam" id="TIGR01383">
    <property type="entry name" value="not_thiJ"/>
    <property type="match status" value="1"/>
</dbReference>
<dbReference type="Proteomes" id="UP000004431">
    <property type="component" value="Unassembled WGS sequence"/>
</dbReference>
<dbReference type="InterPro" id="IPR002818">
    <property type="entry name" value="DJ-1/PfpI"/>
</dbReference>
<evidence type="ECO:0000259" key="1">
    <source>
        <dbReference type="Pfam" id="PF01965"/>
    </source>
</evidence>
<name>A0ABP2J217_9ACTN</name>
<sequence length="249" mass="26538">MCLRTPRAPIVRICVDVFVFAPCVRASGGSLIQNTCASVHALLIGCENRGSMAALSSTQTHKSPVVAAFMAPGGEECEALVVLDIFHRVNIAYKRVSITPEHEVVSAHNLRMACDCSIYDDDFSFDNFDVLFLPGGIPGTPNLRACEPLCNALRAHNEQGKRIAAICAAPSILAELGILSGKRATSNPAFQHVLSENGATVEQEYVVRDGNLFTSQGLGTAMDLGLALVDELAGADAVEKAKKSIVYLH</sequence>
<dbReference type="PANTHER" id="PTHR48094:SF12">
    <property type="entry name" value="PARKINSON DISEASE PROTEIN 7 HOMOLOG"/>
    <property type="match status" value="1"/>
</dbReference>
<reference evidence="2 3" key="1">
    <citation type="submission" date="2010-08" db="EMBL/GenBank/DDBJ databases">
        <authorList>
            <person name="Durkin A.S."/>
            <person name="Madupu R."/>
            <person name="Torralba M."/>
            <person name="Gillis M."/>
            <person name="Methe B."/>
            <person name="Sutton G."/>
            <person name="Nelson K.E."/>
        </authorList>
    </citation>
    <scope>NUCLEOTIDE SEQUENCE [LARGE SCALE GENOMIC DNA]</scope>
    <source>
        <strain evidence="2 3">PB189-T1-4</strain>
    </source>
</reference>
<dbReference type="EMBL" id="AEDQ01000018">
    <property type="protein sequence ID" value="EFL44139.1"/>
    <property type="molecule type" value="Genomic_DNA"/>
</dbReference>
<proteinExistence type="predicted"/>
<gene>
    <name evidence="2" type="ORF">HMPREF9248_0251</name>
</gene>
<evidence type="ECO:0000313" key="3">
    <source>
        <dbReference type="Proteomes" id="UP000004431"/>
    </source>
</evidence>
<dbReference type="CDD" id="cd03135">
    <property type="entry name" value="GATase1_DJ-1"/>
    <property type="match status" value="1"/>
</dbReference>
<protein>
    <submittedName>
        <fullName evidence="2">DJ-1 family protein</fullName>
    </submittedName>
</protein>
<dbReference type="PANTHER" id="PTHR48094">
    <property type="entry name" value="PROTEIN/NUCLEIC ACID DEGLYCASE DJ-1-RELATED"/>
    <property type="match status" value="1"/>
</dbReference>
<feature type="domain" description="DJ-1/PfpI" evidence="1">
    <location>
        <begin position="66"/>
        <end position="230"/>
    </location>
</feature>
<comment type="caution">
    <text evidence="2">The sequence shown here is derived from an EMBL/GenBank/DDBJ whole genome shotgun (WGS) entry which is preliminary data.</text>
</comment>
<dbReference type="InterPro" id="IPR006287">
    <property type="entry name" value="DJ-1"/>
</dbReference>
<accession>A0ABP2J217</accession>
<dbReference type="SUPFAM" id="SSF52317">
    <property type="entry name" value="Class I glutamine amidotransferase-like"/>
    <property type="match status" value="1"/>
</dbReference>
<keyword evidence="3" id="KW-1185">Reference proteome</keyword>
<dbReference type="InterPro" id="IPR050325">
    <property type="entry name" value="Prot/Nucl_acid_deglycase"/>
</dbReference>
<dbReference type="Gene3D" id="3.40.50.880">
    <property type="match status" value="1"/>
</dbReference>
<dbReference type="InterPro" id="IPR029062">
    <property type="entry name" value="Class_I_gatase-like"/>
</dbReference>
<dbReference type="Pfam" id="PF01965">
    <property type="entry name" value="DJ-1_PfpI"/>
    <property type="match status" value="1"/>
</dbReference>